<sequence>MTGEENVKPNSDGNLKIVKVEGKDCHALAFLSGDKPDMQKILNSLLKFKYLEGKYSNLGQDSKIVQTEELKEDKEVQTDIDGKGVHTEELEMSKPFCFDATTNIP</sequence>
<organism evidence="1">
    <name type="scientific">Graphocephala atropunctata</name>
    <dbReference type="NCBI Taxonomy" id="36148"/>
    <lineage>
        <taxon>Eukaryota</taxon>
        <taxon>Metazoa</taxon>
        <taxon>Ecdysozoa</taxon>
        <taxon>Arthropoda</taxon>
        <taxon>Hexapoda</taxon>
        <taxon>Insecta</taxon>
        <taxon>Pterygota</taxon>
        <taxon>Neoptera</taxon>
        <taxon>Paraneoptera</taxon>
        <taxon>Hemiptera</taxon>
        <taxon>Auchenorrhyncha</taxon>
        <taxon>Membracoidea</taxon>
        <taxon>Cicadellidae</taxon>
        <taxon>Cicadellinae</taxon>
        <taxon>Cicadellini</taxon>
        <taxon>Graphocephala</taxon>
    </lineage>
</organism>
<accession>A0A1B6M4D2</accession>
<dbReference type="AlphaFoldDB" id="A0A1B6M4D2"/>
<protein>
    <submittedName>
        <fullName evidence="1">Uncharacterized protein</fullName>
    </submittedName>
</protein>
<name>A0A1B6M4D2_9HEMI</name>
<reference evidence="1" key="1">
    <citation type="submission" date="2015-11" db="EMBL/GenBank/DDBJ databases">
        <title>De novo transcriptome assembly of four potential Pierce s Disease insect vectors from Arizona vineyards.</title>
        <authorList>
            <person name="Tassone E.E."/>
        </authorList>
    </citation>
    <scope>NUCLEOTIDE SEQUENCE</scope>
</reference>
<proteinExistence type="predicted"/>
<dbReference type="EMBL" id="GEBQ01009195">
    <property type="protein sequence ID" value="JAT30782.1"/>
    <property type="molecule type" value="Transcribed_RNA"/>
</dbReference>
<feature type="non-terminal residue" evidence="1">
    <location>
        <position position="105"/>
    </location>
</feature>
<gene>
    <name evidence="1" type="ORF">g.53573</name>
</gene>
<evidence type="ECO:0000313" key="1">
    <source>
        <dbReference type="EMBL" id="JAT30782.1"/>
    </source>
</evidence>